<organism evidence="1 2">
    <name type="scientific">Mytilus coruscus</name>
    <name type="common">Sea mussel</name>
    <dbReference type="NCBI Taxonomy" id="42192"/>
    <lineage>
        <taxon>Eukaryota</taxon>
        <taxon>Metazoa</taxon>
        <taxon>Spiralia</taxon>
        <taxon>Lophotrochozoa</taxon>
        <taxon>Mollusca</taxon>
        <taxon>Bivalvia</taxon>
        <taxon>Autobranchia</taxon>
        <taxon>Pteriomorphia</taxon>
        <taxon>Mytilida</taxon>
        <taxon>Mytiloidea</taxon>
        <taxon>Mytilidae</taxon>
        <taxon>Mytilinae</taxon>
        <taxon>Mytilus</taxon>
    </lineage>
</organism>
<accession>A0A6J8C0J4</accession>
<proteinExistence type="predicted"/>
<evidence type="ECO:0000313" key="1">
    <source>
        <dbReference type="EMBL" id="CAC5389743.1"/>
    </source>
</evidence>
<dbReference type="Proteomes" id="UP000507470">
    <property type="component" value="Unassembled WGS sequence"/>
</dbReference>
<sequence length="155" mass="17123">MYTVYHEPFLWTECRNGTSAEAGGQCKPCKENMFGYKCIAQCNCDLFHSCDAVVRCIPKTTFLIEKTTDAGNSSEGSTQAVILSTGVYITTQERAVIHKITTARSIVTDKHVTDVPNDVFITTEPNSISSGCNIKFICPSLHIDKAWRLNIMCSS</sequence>
<evidence type="ECO:0008006" key="3">
    <source>
        <dbReference type="Google" id="ProtNLM"/>
    </source>
</evidence>
<dbReference type="AlphaFoldDB" id="A0A6J8C0J4"/>
<evidence type="ECO:0000313" key="2">
    <source>
        <dbReference type="Proteomes" id="UP000507470"/>
    </source>
</evidence>
<dbReference type="EMBL" id="CACVKT020004366">
    <property type="protein sequence ID" value="CAC5389743.1"/>
    <property type="molecule type" value="Genomic_DNA"/>
</dbReference>
<protein>
    <recommendedName>
        <fullName evidence="3">MEGF10_11</fullName>
    </recommendedName>
</protein>
<name>A0A6J8C0J4_MYTCO</name>
<reference evidence="1 2" key="1">
    <citation type="submission" date="2020-06" db="EMBL/GenBank/DDBJ databases">
        <authorList>
            <person name="Li R."/>
            <person name="Bekaert M."/>
        </authorList>
    </citation>
    <scope>NUCLEOTIDE SEQUENCE [LARGE SCALE GENOMIC DNA]</scope>
    <source>
        <strain evidence="2">wild</strain>
    </source>
</reference>
<gene>
    <name evidence="1" type="ORF">MCOR_24881</name>
</gene>
<keyword evidence="2" id="KW-1185">Reference proteome</keyword>